<evidence type="ECO:0000313" key="9">
    <source>
        <dbReference type="EMBL" id="KAK3582588.1"/>
    </source>
</evidence>
<dbReference type="InterPro" id="IPR049278">
    <property type="entry name" value="MS_channel_C"/>
</dbReference>
<dbReference type="Proteomes" id="UP001195483">
    <property type="component" value="Unassembled WGS sequence"/>
</dbReference>
<evidence type="ECO:0000256" key="4">
    <source>
        <dbReference type="ARBA" id="ARBA00022692"/>
    </source>
</evidence>
<dbReference type="PANTHER" id="PTHR30221:SF1">
    <property type="entry name" value="SMALL-CONDUCTANCE MECHANOSENSITIVE CHANNEL"/>
    <property type="match status" value="1"/>
</dbReference>
<comment type="subcellular location">
    <subcellularLocation>
        <location evidence="1">Cell membrane</location>
        <topology evidence="1">Multi-pass membrane protein</topology>
    </subcellularLocation>
</comment>
<evidence type="ECO:0000256" key="1">
    <source>
        <dbReference type="ARBA" id="ARBA00004651"/>
    </source>
</evidence>
<dbReference type="SUPFAM" id="SSF50182">
    <property type="entry name" value="Sm-like ribonucleoproteins"/>
    <property type="match status" value="1"/>
</dbReference>
<keyword evidence="10" id="KW-1185">Reference proteome</keyword>
<evidence type="ECO:0000256" key="3">
    <source>
        <dbReference type="ARBA" id="ARBA00022475"/>
    </source>
</evidence>
<dbReference type="GO" id="GO:0008381">
    <property type="term" value="F:mechanosensitive monoatomic ion channel activity"/>
    <property type="evidence" value="ECO:0007669"/>
    <property type="project" value="InterPro"/>
</dbReference>
<dbReference type="Gene3D" id="1.10.287.1260">
    <property type="match status" value="1"/>
</dbReference>
<dbReference type="InterPro" id="IPR045275">
    <property type="entry name" value="MscS_archaea/bacteria_type"/>
</dbReference>
<reference evidence="9" key="2">
    <citation type="journal article" date="2021" name="Genome Biol. Evol.">
        <title>Developing a high-quality reference genome for a parasitic bivalve with doubly uniparental inheritance (Bivalvia: Unionida).</title>
        <authorList>
            <person name="Smith C.H."/>
        </authorList>
    </citation>
    <scope>NUCLEOTIDE SEQUENCE</scope>
    <source>
        <strain evidence="9">CHS0354</strain>
        <tissue evidence="9">Mantle</tissue>
    </source>
</reference>
<reference evidence="9" key="1">
    <citation type="journal article" date="2021" name="Genome Biol. Evol.">
        <title>A High-Quality Reference Genome for a Parasitic Bivalve with Doubly Uniparental Inheritance (Bivalvia: Unionida).</title>
        <authorList>
            <person name="Smith C.H."/>
        </authorList>
    </citation>
    <scope>NUCLEOTIDE SEQUENCE</scope>
    <source>
        <strain evidence="9">CHS0354</strain>
    </source>
</reference>
<dbReference type="PANTHER" id="PTHR30221">
    <property type="entry name" value="SMALL-CONDUCTANCE MECHANOSENSITIVE CHANNEL"/>
    <property type="match status" value="1"/>
</dbReference>
<evidence type="ECO:0000256" key="6">
    <source>
        <dbReference type="ARBA" id="ARBA00023136"/>
    </source>
</evidence>
<gene>
    <name evidence="9" type="ORF">CHS0354_024142</name>
</gene>
<evidence type="ECO:0000259" key="7">
    <source>
        <dbReference type="Pfam" id="PF00924"/>
    </source>
</evidence>
<keyword evidence="6" id="KW-0472">Membrane</keyword>
<proteinExistence type="inferred from homology"/>
<feature type="domain" description="Mechanosensitive ion channel MscS C-terminal" evidence="8">
    <location>
        <begin position="245"/>
        <end position="328"/>
    </location>
</feature>
<dbReference type="SUPFAM" id="SSF82689">
    <property type="entry name" value="Mechanosensitive channel protein MscS (YggB), C-terminal domain"/>
    <property type="match status" value="1"/>
</dbReference>
<dbReference type="Gene3D" id="3.30.70.100">
    <property type="match status" value="1"/>
</dbReference>
<evidence type="ECO:0000313" key="10">
    <source>
        <dbReference type="Proteomes" id="UP001195483"/>
    </source>
</evidence>
<feature type="domain" description="Mechanosensitive ion channel MscS" evidence="7">
    <location>
        <begin position="171"/>
        <end position="237"/>
    </location>
</feature>
<dbReference type="InterPro" id="IPR006685">
    <property type="entry name" value="MscS_channel_2nd"/>
</dbReference>
<dbReference type="InterPro" id="IPR011014">
    <property type="entry name" value="MscS_channel_TM-2"/>
</dbReference>
<dbReference type="AlphaFoldDB" id="A0AAE0RZS7"/>
<keyword evidence="5" id="KW-1133">Transmembrane helix</keyword>
<evidence type="ECO:0000256" key="2">
    <source>
        <dbReference type="ARBA" id="ARBA00008017"/>
    </source>
</evidence>
<dbReference type="InterPro" id="IPR010920">
    <property type="entry name" value="LSM_dom_sf"/>
</dbReference>
<name>A0AAE0RZS7_9BIVA</name>
<dbReference type="Pfam" id="PF21082">
    <property type="entry name" value="MS_channel_3rd"/>
    <property type="match status" value="1"/>
</dbReference>
<organism evidence="9 10">
    <name type="scientific">Potamilus streckersoni</name>
    <dbReference type="NCBI Taxonomy" id="2493646"/>
    <lineage>
        <taxon>Eukaryota</taxon>
        <taxon>Metazoa</taxon>
        <taxon>Spiralia</taxon>
        <taxon>Lophotrochozoa</taxon>
        <taxon>Mollusca</taxon>
        <taxon>Bivalvia</taxon>
        <taxon>Autobranchia</taxon>
        <taxon>Heteroconchia</taxon>
        <taxon>Palaeoheterodonta</taxon>
        <taxon>Unionida</taxon>
        <taxon>Unionoidea</taxon>
        <taxon>Unionidae</taxon>
        <taxon>Ambleminae</taxon>
        <taxon>Lampsilini</taxon>
        <taxon>Potamilus</taxon>
    </lineage>
</organism>
<dbReference type="InterPro" id="IPR023408">
    <property type="entry name" value="MscS_beta-dom_sf"/>
</dbReference>
<dbReference type="SUPFAM" id="SSF82861">
    <property type="entry name" value="Mechanosensitive channel protein MscS (YggB), transmembrane region"/>
    <property type="match status" value="1"/>
</dbReference>
<keyword evidence="3" id="KW-1003">Cell membrane</keyword>
<reference evidence="9" key="3">
    <citation type="submission" date="2023-05" db="EMBL/GenBank/DDBJ databases">
        <authorList>
            <person name="Smith C.H."/>
        </authorList>
    </citation>
    <scope>NUCLEOTIDE SEQUENCE</scope>
    <source>
        <strain evidence="9">CHS0354</strain>
        <tissue evidence="9">Mantle</tissue>
    </source>
</reference>
<sequence length="352" mass="39738">MQIALVDVFPSDGHRIKLELEKECVSVESFESIQGEVGYLWSKFFTVLLLGDVKGTETTFRILRDSKFLKKSGMIIAMVSRDFVENEKITALELGADVCLESASSEFYFKLKTRRAWESATITPFAKRITIVVSVTVFLLYAMDQIGVNVASIALSLGVGSLAVALAAQETLSNIIAGFIIAIDKPFFVGDRIEILGKCKGDVTQIGLRSTHIRSIDNNVYIVPNLELVKNLILNSSFPTTTKRIVISVSIEYGYDIDFVRRVMLSVLDNEEDVTTENGIPSVHIIDFTDSGVLIKLFFYIKQVHREFDMEFYIREKVYKAFNKEKIVFSYPHLITHSNNPNQKSPQYLEKN</sequence>
<keyword evidence="4" id="KW-0812">Transmembrane</keyword>
<dbReference type="EMBL" id="JAEAOA010001427">
    <property type="protein sequence ID" value="KAK3582588.1"/>
    <property type="molecule type" value="Genomic_DNA"/>
</dbReference>
<evidence type="ECO:0000256" key="5">
    <source>
        <dbReference type="ARBA" id="ARBA00022989"/>
    </source>
</evidence>
<protein>
    <recommendedName>
        <fullName evidence="11">Mechanosensitive ion channel family protein</fullName>
    </recommendedName>
</protein>
<dbReference type="GO" id="GO:0005886">
    <property type="term" value="C:plasma membrane"/>
    <property type="evidence" value="ECO:0007669"/>
    <property type="project" value="UniProtKB-SubCell"/>
</dbReference>
<accession>A0AAE0RZS7</accession>
<dbReference type="InterPro" id="IPR011066">
    <property type="entry name" value="MscS_channel_C_sf"/>
</dbReference>
<evidence type="ECO:0008006" key="11">
    <source>
        <dbReference type="Google" id="ProtNLM"/>
    </source>
</evidence>
<dbReference type="Gene3D" id="2.30.30.60">
    <property type="match status" value="1"/>
</dbReference>
<dbReference type="Pfam" id="PF00924">
    <property type="entry name" value="MS_channel_2nd"/>
    <property type="match status" value="1"/>
</dbReference>
<comment type="similarity">
    <text evidence="2">Belongs to the MscS (TC 1.A.23) family.</text>
</comment>
<evidence type="ECO:0000259" key="8">
    <source>
        <dbReference type="Pfam" id="PF21082"/>
    </source>
</evidence>
<comment type="caution">
    <text evidence="9">The sequence shown here is derived from an EMBL/GenBank/DDBJ whole genome shotgun (WGS) entry which is preliminary data.</text>
</comment>